<accession>A0ACB8TH85</accession>
<dbReference type="Proteomes" id="UP000814140">
    <property type="component" value="Unassembled WGS sequence"/>
</dbReference>
<protein>
    <submittedName>
        <fullName evidence="1">Uncharacterized protein</fullName>
    </submittedName>
</protein>
<reference evidence="1" key="1">
    <citation type="submission" date="2021-03" db="EMBL/GenBank/DDBJ databases">
        <authorList>
            <consortium name="DOE Joint Genome Institute"/>
            <person name="Ahrendt S."/>
            <person name="Looney B.P."/>
            <person name="Miyauchi S."/>
            <person name="Morin E."/>
            <person name="Drula E."/>
            <person name="Courty P.E."/>
            <person name="Chicoki N."/>
            <person name="Fauchery L."/>
            <person name="Kohler A."/>
            <person name="Kuo A."/>
            <person name="Labutti K."/>
            <person name="Pangilinan J."/>
            <person name="Lipzen A."/>
            <person name="Riley R."/>
            <person name="Andreopoulos W."/>
            <person name="He G."/>
            <person name="Johnson J."/>
            <person name="Barry K.W."/>
            <person name="Grigoriev I.V."/>
            <person name="Nagy L."/>
            <person name="Hibbett D."/>
            <person name="Henrissat B."/>
            <person name="Matheny P.B."/>
            <person name="Labbe J."/>
            <person name="Martin F."/>
        </authorList>
    </citation>
    <scope>NUCLEOTIDE SEQUENCE</scope>
    <source>
        <strain evidence="1">HHB10654</strain>
    </source>
</reference>
<evidence type="ECO:0000313" key="1">
    <source>
        <dbReference type="EMBL" id="KAI0067816.1"/>
    </source>
</evidence>
<sequence>MSSNMFSPALNSSQTVDVPPSAKDGGVKLLFRARLGSADALAHLKRDGVQVQAWTNAPVVGLAPGVWAAHTFGERPSARPPQVDDVPLLELFTPADVEDEPHTLFLTLHLRPLPLGQAEAGFSLTYRLLYRSGEVRWLGAMGNDFRCVLRRSDPWLAPPAGDSEVVKGDVRTFGTVAMKEGWGCWAIGQGSVQYIPQGSETDRDATFMIFVPRRSSSTFALHQPIILHGKALRLGWAGVVTCAAATPTRVYTAITSERELACALPTLDLVWLGIHDSHALVASPAHAHPVFVHAIPLLTGASLSEAPSVELDLSALALPTEDPSVRRALFGLVSKRVIVSAGTSDRVRLSVGPHGGTCAVSPVYSMPRSDSAFVSDEGGAAIITPHTVAAPVMTREAEPEVPIAVKNEDEEDTSYLEEPIAPPPAPVRTTASPARLLQYLFPLMWPSFAMLMRSVFMRFLTFFYMPLGPVLPKMYFPPPPARKEEPSLQVRSLCSLQAMPRRSNCATSK</sequence>
<comment type="caution">
    <text evidence="1">The sequence shown here is derived from an EMBL/GenBank/DDBJ whole genome shotgun (WGS) entry which is preliminary data.</text>
</comment>
<name>A0ACB8TH85_9AGAM</name>
<proteinExistence type="predicted"/>
<gene>
    <name evidence="1" type="ORF">BV25DRAFT_872175</name>
</gene>
<keyword evidence="2" id="KW-1185">Reference proteome</keyword>
<dbReference type="EMBL" id="MU277189">
    <property type="protein sequence ID" value="KAI0067816.1"/>
    <property type="molecule type" value="Genomic_DNA"/>
</dbReference>
<organism evidence="1 2">
    <name type="scientific">Artomyces pyxidatus</name>
    <dbReference type="NCBI Taxonomy" id="48021"/>
    <lineage>
        <taxon>Eukaryota</taxon>
        <taxon>Fungi</taxon>
        <taxon>Dikarya</taxon>
        <taxon>Basidiomycota</taxon>
        <taxon>Agaricomycotina</taxon>
        <taxon>Agaricomycetes</taxon>
        <taxon>Russulales</taxon>
        <taxon>Auriscalpiaceae</taxon>
        <taxon>Artomyces</taxon>
    </lineage>
</organism>
<evidence type="ECO:0000313" key="2">
    <source>
        <dbReference type="Proteomes" id="UP000814140"/>
    </source>
</evidence>
<reference evidence="1" key="2">
    <citation type="journal article" date="2022" name="New Phytol.">
        <title>Evolutionary transition to the ectomycorrhizal habit in the genomes of a hyperdiverse lineage of mushroom-forming fungi.</title>
        <authorList>
            <person name="Looney B."/>
            <person name="Miyauchi S."/>
            <person name="Morin E."/>
            <person name="Drula E."/>
            <person name="Courty P.E."/>
            <person name="Kohler A."/>
            <person name="Kuo A."/>
            <person name="LaButti K."/>
            <person name="Pangilinan J."/>
            <person name="Lipzen A."/>
            <person name="Riley R."/>
            <person name="Andreopoulos W."/>
            <person name="He G."/>
            <person name="Johnson J."/>
            <person name="Nolan M."/>
            <person name="Tritt A."/>
            <person name="Barry K.W."/>
            <person name="Grigoriev I.V."/>
            <person name="Nagy L.G."/>
            <person name="Hibbett D."/>
            <person name="Henrissat B."/>
            <person name="Matheny P.B."/>
            <person name="Labbe J."/>
            <person name="Martin F.M."/>
        </authorList>
    </citation>
    <scope>NUCLEOTIDE SEQUENCE</scope>
    <source>
        <strain evidence="1">HHB10654</strain>
    </source>
</reference>